<dbReference type="AlphaFoldDB" id="A0AAD7IK90"/>
<keyword evidence="2" id="KW-1185">Reference proteome</keyword>
<reference evidence="1" key="1">
    <citation type="submission" date="2023-03" db="EMBL/GenBank/DDBJ databases">
        <title>Massive genome expansion in bonnet fungi (Mycena s.s.) driven by repeated elements and novel gene families across ecological guilds.</title>
        <authorList>
            <consortium name="Lawrence Berkeley National Laboratory"/>
            <person name="Harder C.B."/>
            <person name="Miyauchi S."/>
            <person name="Viragh M."/>
            <person name="Kuo A."/>
            <person name="Thoen E."/>
            <person name="Andreopoulos B."/>
            <person name="Lu D."/>
            <person name="Skrede I."/>
            <person name="Drula E."/>
            <person name="Henrissat B."/>
            <person name="Morin E."/>
            <person name="Kohler A."/>
            <person name="Barry K."/>
            <person name="LaButti K."/>
            <person name="Morin E."/>
            <person name="Salamov A."/>
            <person name="Lipzen A."/>
            <person name="Mereny Z."/>
            <person name="Hegedus B."/>
            <person name="Baldrian P."/>
            <person name="Stursova M."/>
            <person name="Weitz H."/>
            <person name="Taylor A."/>
            <person name="Grigoriev I.V."/>
            <person name="Nagy L.G."/>
            <person name="Martin F."/>
            <person name="Kauserud H."/>
        </authorList>
    </citation>
    <scope>NUCLEOTIDE SEQUENCE</scope>
    <source>
        <strain evidence="1">CBHHK182m</strain>
    </source>
</reference>
<protein>
    <submittedName>
        <fullName evidence="1">Uncharacterized protein</fullName>
    </submittedName>
</protein>
<name>A0AAD7IK90_9AGAR</name>
<evidence type="ECO:0000313" key="2">
    <source>
        <dbReference type="Proteomes" id="UP001215598"/>
    </source>
</evidence>
<evidence type="ECO:0000313" key="1">
    <source>
        <dbReference type="EMBL" id="KAJ7744132.1"/>
    </source>
</evidence>
<organism evidence="1 2">
    <name type="scientific">Mycena metata</name>
    <dbReference type="NCBI Taxonomy" id="1033252"/>
    <lineage>
        <taxon>Eukaryota</taxon>
        <taxon>Fungi</taxon>
        <taxon>Dikarya</taxon>
        <taxon>Basidiomycota</taxon>
        <taxon>Agaricomycotina</taxon>
        <taxon>Agaricomycetes</taxon>
        <taxon>Agaricomycetidae</taxon>
        <taxon>Agaricales</taxon>
        <taxon>Marasmiineae</taxon>
        <taxon>Mycenaceae</taxon>
        <taxon>Mycena</taxon>
    </lineage>
</organism>
<gene>
    <name evidence="1" type="ORF">B0H16DRAFT_1858134</name>
</gene>
<comment type="caution">
    <text evidence="1">The sequence shown here is derived from an EMBL/GenBank/DDBJ whole genome shotgun (WGS) entry which is preliminary data.</text>
</comment>
<dbReference type="Proteomes" id="UP001215598">
    <property type="component" value="Unassembled WGS sequence"/>
</dbReference>
<dbReference type="EMBL" id="JARKIB010000088">
    <property type="protein sequence ID" value="KAJ7744132.1"/>
    <property type="molecule type" value="Genomic_DNA"/>
</dbReference>
<accession>A0AAD7IK90</accession>
<sequence>MGQTSGATLQEMTVLLNRQLSTKRKPGPVDPSILVPFTALSKLTWTTWGQYGQLCFANSPPKFSALENLQTLMVRGGSPSLLDISLKLPLNSLQDVDLSDSDNIQASVPFLRAHGGKLIRLKAQIDLLVESKVFDLCKNLHTLVVDHPSINSTPERRHLPDDFISSVAPHTVLAKICFCTTRIEHEAPIKNNLEQLKSENFPALKEIQYHFVKWPIHEHQVRNNKWIALSEVLRPKGIKLIDQHGVGGTRPGRNLGSDDCRAKRQAEWSNIFDFRIQLGSRQLFKSAIQQQDPSAVVFGAGPAQSAVTGWGRALGDPYRTVYGYGRKNYGFYGQTPARNRNRKEFPRGSYVIATVNQSLLVTGNSQESLKFSPSWALAIMTSGV</sequence>
<proteinExistence type="predicted"/>